<reference evidence="1 2" key="1">
    <citation type="journal article" date="2017" name="Microb. Genom.">
        <title>Diversity, virulence, and antimicrobial resistance of the KPC-producing Klebsiella pneumoniae ST307 clone.</title>
        <authorList>
            <person name="Villa L."/>
            <person name="Feudi C."/>
            <person name="Fortini D."/>
            <person name="Brisse S."/>
            <person name="Passet V."/>
            <person name="Bonura C."/>
            <person name="Endimiani A."/>
            <person name="Mammina C."/>
            <person name="Ocampo A.M."/>
            <person name="Jimenez J.N."/>
            <person name="Doumith M."/>
            <person name="Woodford N."/>
            <person name="Hopkins K."/>
            <person name="Carattoli A."/>
        </authorList>
    </citation>
    <scope>NUCLEOTIDE SEQUENCE [LARGE SCALE GENOMIC DNA]</scope>
</reference>
<dbReference type="GeneID" id="54979974"/>
<protein>
    <submittedName>
        <fullName evidence="1">Uncharacterized protein</fullName>
    </submittedName>
</protein>
<dbReference type="Pfam" id="PF15931">
    <property type="entry name" value="DUF4747"/>
    <property type="match status" value="1"/>
</dbReference>
<proteinExistence type="predicted"/>
<evidence type="ECO:0000313" key="2">
    <source>
        <dbReference type="Proteomes" id="UP000249917"/>
    </source>
</evidence>
<accession>A0A2Z2FB30</accession>
<dbReference type="KEGG" id="vg:54979974"/>
<name>A0A2Z2FB30_9CAUD</name>
<dbReference type="InterPro" id="IPR031832">
    <property type="entry name" value="DUF4747"/>
</dbReference>
<dbReference type="Proteomes" id="UP000249917">
    <property type="component" value="Segment"/>
</dbReference>
<evidence type="ECO:0000313" key="1">
    <source>
        <dbReference type="EMBL" id="ARB15673.1"/>
    </source>
</evidence>
<keyword evidence="2" id="KW-1185">Reference proteome</keyword>
<dbReference type="EMBL" id="KY271398">
    <property type="protein sequence ID" value="ARB15673.1"/>
    <property type="molecule type" value="Genomic_DNA"/>
</dbReference>
<sequence length="349" mass="40285">MSFTKTIEFANYTLNFGEDKVLLDAFDCIVFPSFFAQKYVRKFKDTEYFFTDTKIITLDTTDSDFIGPIVPTIALCGRIIKKTIFKRDQIFRDGQLIRDHRTLESHPSSIFILMLNEHRLMLCKEVSGAPTLEEFENTSKYCLAQRYNSFVDYEVKKNIRIRKKKSYIDRLYKKDIYRKLGTPKLRVTPLTDPRSLSNFVELFSVVNKLSIELLPTNSENISLDGFWRKIEQEKEELNSSKAQLVYTNQNEDGLNSEAVIQKTTSATRMANSKVIISGKDEHGARLSGNNDSFTLKASRPQLSSDLERAAQEAYSAFTELKDEGNIIIPEREDYTKIFSKLTSIISRWL</sequence>
<organism evidence="1 2">
    <name type="scientific">Klebsiella phage 4LV2017</name>
    <dbReference type="NCBI Taxonomy" id="1960658"/>
    <lineage>
        <taxon>Viruses</taxon>
        <taxon>Duplodnaviria</taxon>
        <taxon>Heunggongvirae</taxon>
        <taxon>Uroviricota</taxon>
        <taxon>Caudoviricetes</taxon>
        <taxon>Peduoviridae</taxon>
        <taxon>Elveevirus</taxon>
        <taxon>Elveevirus 4LV2017</taxon>
    </lineage>
</organism>
<dbReference type="RefSeq" id="YP_009789825.1">
    <property type="nucleotide sequence ID" value="NC_047818.1"/>
</dbReference>